<dbReference type="PANTHER" id="PTHR43798">
    <property type="entry name" value="MONOACYLGLYCEROL LIPASE"/>
    <property type="match status" value="1"/>
</dbReference>
<sequence length="255" mass="29181">MSGFGQHLLIDGAEIYYQESGNPDGQPLVMLHGGLGSSEDFDGLLGYIPDVFKIIRIDLRGHGRSTLGELPLSYARYQQDIEAILDHLQVYKFHLFGFSDGGIVGYRLAALYDHRLLSLTTLGSQWRLHSDDPTIEMLPDLTAEDWQAEFEEQVARYNEINPQADFDLLFDEVKELWLDTSENSYPNEQVDNINCSTLIIRGDRDDLFSLPEALMLISRVPDCEFFNVPFTEHEAHKEYPEVVGEVLRRFLQINH</sequence>
<accession>A0A0C2NVH6</accession>
<dbReference type="SUPFAM" id="SSF53474">
    <property type="entry name" value="alpha/beta-Hydrolases"/>
    <property type="match status" value="1"/>
</dbReference>
<feature type="domain" description="AB hydrolase-1" evidence="1">
    <location>
        <begin position="27"/>
        <end position="153"/>
    </location>
</feature>
<dbReference type="Gene3D" id="3.40.50.1820">
    <property type="entry name" value="alpha/beta hydrolase"/>
    <property type="match status" value="1"/>
</dbReference>
<dbReference type="InterPro" id="IPR000073">
    <property type="entry name" value="AB_hydrolase_1"/>
</dbReference>
<dbReference type="STRING" id="1461322.OJ16_16105"/>
<organism evidence="2 3">
    <name type="scientific">Vibrio renipiscarius</name>
    <dbReference type="NCBI Taxonomy" id="1461322"/>
    <lineage>
        <taxon>Bacteria</taxon>
        <taxon>Pseudomonadati</taxon>
        <taxon>Pseudomonadota</taxon>
        <taxon>Gammaproteobacteria</taxon>
        <taxon>Vibrionales</taxon>
        <taxon>Vibrionaceae</taxon>
        <taxon>Vibrio</taxon>
    </lineage>
</organism>
<gene>
    <name evidence="2" type="ORF">OJ16_16105</name>
</gene>
<dbReference type="OrthoDB" id="9796770at2"/>
<dbReference type="InterPro" id="IPR050266">
    <property type="entry name" value="AB_hydrolase_sf"/>
</dbReference>
<dbReference type="EMBL" id="JTKH01000024">
    <property type="protein sequence ID" value="KII76325.1"/>
    <property type="molecule type" value="Genomic_DNA"/>
</dbReference>
<name>A0A0C2NIX5_9VIBR</name>
<keyword evidence="3" id="KW-1185">Reference proteome</keyword>
<dbReference type="RefSeq" id="WP_040992265.1">
    <property type="nucleotide sequence ID" value="NZ_JTKH01000024.1"/>
</dbReference>
<comment type="caution">
    <text evidence="2">The sequence shown here is derived from an EMBL/GenBank/DDBJ whole genome shotgun (WGS) entry which is preliminary data.</text>
</comment>
<accession>A0A0C2NIX5</accession>
<dbReference type="Proteomes" id="UP000031672">
    <property type="component" value="Unassembled WGS sequence"/>
</dbReference>
<dbReference type="PANTHER" id="PTHR43798:SF33">
    <property type="entry name" value="HYDROLASE, PUTATIVE (AFU_ORTHOLOGUE AFUA_2G14860)-RELATED"/>
    <property type="match status" value="1"/>
</dbReference>
<evidence type="ECO:0000259" key="1">
    <source>
        <dbReference type="Pfam" id="PF00561"/>
    </source>
</evidence>
<dbReference type="GO" id="GO:0016020">
    <property type="term" value="C:membrane"/>
    <property type="evidence" value="ECO:0007669"/>
    <property type="project" value="TreeGrafter"/>
</dbReference>
<dbReference type="Pfam" id="PF00561">
    <property type="entry name" value="Abhydrolase_1"/>
    <property type="match status" value="1"/>
</dbReference>
<reference evidence="2 3" key="1">
    <citation type="submission" date="2014-11" db="EMBL/GenBank/DDBJ databases">
        <title>Draft Genome Sequence of Vibrio piscirenalis strains CECT 8603T and CECT 8604, two marine Gammaproteobacterium isolated from cultured gilthead sea bream (Sparus aurata).</title>
        <authorList>
            <person name="Arahal D.R."/>
            <person name="Rodrigo-Torres L."/>
            <person name="Lucena T."/>
            <person name="Pujalte M.J."/>
        </authorList>
    </citation>
    <scope>NUCLEOTIDE SEQUENCE [LARGE SCALE GENOMIC DNA]</scope>
    <source>
        <strain evidence="2 3">DCR 1-4-2</strain>
    </source>
</reference>
<evidence type="ECO:0000313" key="3">
    <source>
        <dbReference type="Proteomes" id="UP000031672"/>
    </source>
</evidence>
<dbReference type="InterPro" id="IPR029058">
    <property type="entry name" value="AB_hydrolase_fold"/>
</dbReference>
<protein>
    <submittedName>
        <fullName evidence="2">Oxidoreductase</fullName>
    </submittedName>
</protein>
<proteinExistence type="predicted"/>
<evidence type="ECO:0000313" key="2">
    <source>
        <dbReference type="EMBL" id="KII76325.1"/>
    </source>
</evidence>
<dbReference type="AlphaFoldDB" id="A0A0C2NIX5"/>